<sequence>MHFTTTLFLVPLRRRGLYKHHSRHHLLRRLHSKPVIEYPLTHPIYTIWAANTSLGKTLVSAGLSISFLSTTHPKKFIYLKPVQTGFPDDSDSRFVYRKFYEFLAYKPLPFSVIASNHVLRVSVPAAKSLLGTGFVGGSGKSDNFGIQNVAVSEKKGKLLNGFENVGLYEERKLQGSEIGTDEFGSSELICKTMYGWKESVSPHLTAEREGALVGDYELLETLKRCIGSDLDGKWGNKEELDMMCVIETAGGVASPGPSGSLQCDLYRPFRLPAILVGDGRLGGVSGTISAYESLKVRGYDVAAVIFEDHGLMNEVPLLSYFRNRVPVLVLPPVPQDMSDDLINWFDKSQAVFTSLKEIMFSTFIERIQRLRDMPKKACNILWWPFTQHKFVPQENVTVIDSRCGENFAVHKVQSFDLISQQFDACASWWTQGPDANLQIELARDMGYTAARYGHVMFPENVYEPALELAELLLEGVGKDWASRVYFSDNGSTAVEIALKMAFRKFLFDNKVLVDLTNASMVERSIDLKVLALRGSYHGDTLGAMEAQAPSPYTGFLQQPWYKGRGLFLDPPTVCMHNGLWKLYLPVKMQTEKFELEYVSFSSRDEIFKSNRDGSGLAGCYRSFISQELLLHQDSSGFSHIAALIIEPVIQAAGGMQMVDPLFQRILVRECQSRKIPVIFDEVFTGFWRLGTESSAELLCCQPDISCFAKLMTGGIIPLAATLASDAVFKAFVGDSKLKALLHGHSYSAHAMGCMAAVKSIKWFKDCTTNVNLIGESRLLQELWDSELVCQISLHPAVDRVVALGTLCAIELQAEGSNVGYASMYASSLLKKLREDGIYMRPLGNVIYVMCGPCTSTQVCRSILEKIFASIQEFSQVSGLATCVV</sequence>
<evidence type="ECO:0000256" key="4">
    <source>
        <dbReference type="ARBA" id="ARBA00022679"/>
    </source>
</evidence>
<dbReference type="PANTHER" id="PTHR42684">
    <property type="entry name" value="ADENOSYLMETHIONINE-8-AMINO-7-OXONONANOATE AMINOTRANSFERASE"/>
    <property type="match status" value="1"/>
</dbReference>
<keyword evidence="7" id="KW-1185">Reference proteome</keyword>
<dbReference type="PANTHER" id="PTHR42684:SF3">
    <property type="entry name" value="ADENOSYLMETHIONINE-8-AMINO-7-OXONONANOATE AMINOTRANSFERASE"/>
    <property type="match status" value="1"/>
</dbReference>
<dbReference type="Proteomes" id="UP001604336">
    <property type="component" value="Unassembled WGS sequence"/>
</dbReference>
<dbReference type="InterPro" id="IPR049704">
    <property type="entry name" value="Aminotrans_3_PPA_site"/>
</dbReference>
<dbReference type="InterPro" id="IPR015422">
    <property type="entry name" value="PyrdxlP-dep_Trfase_small"/>
</dbReference>
<evidence type="ECO:0000256" key="3">
    <source>
        <dbReference type="ARBA" id="ARBA00022576"/>
    </source>
</evidence>
<dbReference type="Pfam" id="PF00202">
    <property type="entry name" value="Aminotran_3"/>
    <property type="match status" value="2"/>
</dbReference>
<gene>
    <name evidence="6" type="ORF">Adt_18756</name>
</gene>
<dbReference type="FunFam" id="3.90.1150.10:FF:000090">
    <property type="entry name" value="Bifunctional dethiobiotin synthetase/7,8-diamino-pelargonic acid aminotransferase, mitochondrial"/>
    <property type="match status" value="1"/>
</dbReference>
<comment type="similarity">
    <text evidence="2">Belongs to the class-III pyridoxal-phosphate-dependent aminotransferase family.</text>
</comment>
<dbReference type="InterPro" id="IPR005814">
    <property type="entry name" value="Aminotrans_3"/>
</dbReference>
<dbReference type="CDD" id="cd03109">
    <property type="entry name" value="DTBS"/>
    <property type="match status" value="1"/>
</dbReference>
<comment type="subcellular location">
    <subcellularLocation>
        <location evidence="1">Mitochondrion</location>
    </subcellularLocation>
</comment>
<dbReference type="InterPro" id="IPR015424">
    <property type="entry name" value="PyrdxlP-dep_Trfase"/>
</dbReference>
<dbReference type="GO" id="GO:0005739">
    <property type="term" value="C:mitochondrion"/>
    <property type="evidence" value="ECO:0007669"/>
    <property type="project" value="UniProtKB-SubCell"/>
</dbReference>
<reference evidence="7" key="1">
    <citation type="submission" date="2024-07" db="EMBL/GenBank/DDBJ databases">
        <title>Two chromosome-level genome assemblies of Korean endemic species Abeliophyllum distichum and Forsythia ovata (Oleaceae).</title>
        <authorList>
            <person name="Jang H."/>
        </authorList>
    </citation>
    <scope>NUCLEOTIDE SEQUENCE [LARGE SCALE GENOMIC DNA]</scope>
</reference>
<dbReference type="AlphaFoldDB" id="A0ABD1TKC6"/>
<dbReference type="EMBL" id="JBFOLK010000005">
    <property type="protein sequence ID" value="KAL2513156.1"/>
    <property type="molecule type" value="Genomic_DNA"/>
</dbReference>
<dbReference type="GO" id="GO:0008483">
    <property type="term" value="F:transaminase activity"/>
    <property type="evidence" value="ECO:0007669"/>
    <property type="project" value="UniProtKB-KW"/>
</dbReference>
<dbReference type="Gene3D" id="3.90.1150.10">
    <property type="entry name" value="Aspartate Aminotransferase, domain 1"/>
    <property type="match status" value="1"/>
</dbReference>
<dbReference type="InterPro" id="IPR027417">
    <property type="entry name" value="P-loop_NTPase"/>
</dbReference>
<keyword evidence="5" id="KW-0663">Pyridoxal phosphate</keyword>
<keyword evidence="3" id="KW-0032">Aminotransferase</keyword>
<protein>
    <submittedName>
        <fullName evidence="6">Bifunctional dethiobiotin synthetase/7</fullName>
    </submittedName>
</protein>
<accession>A0ABD1TKC6</accession>
<dbReference type="PROSITE" id="PS00600">
    <property type="entry name" value="AA_TRANSFER_CLASS_3"/>
    <property type="match status" value="1"/>
</dbReference>
<evidence type="ECO:0000256" key="1">
    <source>
        <dbReference type="ARBA" id="ARBA00004173"/>
    </source>
</evidence>
<dbReference type="InterPro" id="IPR015421">
    <property type="entry name" value="PyrdxlP-dep_Trfase_major"/>
</dbReference>
<evidence type="ECO:0000256" key="5">
    <source>
        <dbReference type="ARBA" id="ARBA00022898"/>
    </source>
</evidence>
<evidence type="ECO:0000313" key="6">
    <source>
        <dbReference type="EMBL" id="KAL2513156.1"/>
    </source>
</evidence>
<evidence type="ECO:0000256" key="2">
    <source>
        <dbReference type="ARBA" id="ARBA00008954"/>
    </source>
</evidence>
<dbReference type="SUPFAM" id="SSF52540">
    <property type="entry name" value="P-loop containing nucleoside triphosphate hydrolases"/>
    <property type="match status" value="1"/>
</dbReference>
<dbReference type="SUPFAM" id="SSF53383">
    <property type="entry name" value="PLP-dependent transferases"/>
    <property type="match status" value="1"/>
</dbReference>
<proteinExistence type="inferred from homology"/>
<keyword evidence="4" id="KW-0808">Transferase</keyword>
<organism evidence="6 7">
    <name type="scientific">Abeliophyllum distichum</name>
    <dbReference type="NCBI Taxonomy" id="126358"/>
    <lineage>
        <taxon>Eukaryota</taxon>
        <taxon>Viridiplantae</taxon>
        <taxon>Streptophyta</taxon>
        <taxon>Embryophyta</taxon>
        <taxon>Tracheophyta</taxon>
        <taxon>Spermatophyta</taxon>
        <taxon>Magnoliopsida</taxon>
        <taxon>eudicotyledons</taxon>
        <taxon>Gunneridae</taxon>
        <taxon>Pentapetalae</taxon>
        <taxon>asterids</taxon>
        <taxon>lamiids</taxon>
        <taxon>Lamiales</taxon>
        <taxon>Oleaceae</taxon>
        <taxon>Forsythieae</taxon>
        <taxon>Abeliophyllum</taxon>
    </lineage>
</organism>
<dbReference type="FunFam" id="3.40.640.10:FF:000088">
    <property type="entry name" value="Bifunctional dethiobiotin synthetase/7,8-diamino-pelargonic acid aminotransferase"/>
    <property type="match status" value="1"/>
</dbReference>
<comment type="caution">
    <text evidence="6">The sequence shown here is derived from an EMBL/GenBank/DDBJ whole genome shotgun (WGS) entry which is preliminary data.</text>
</comment>
<evidence type="ECO:0000313" key="7">
    <source>
        <dbReference type="Proteomes" id="UP001604336"/>
    </source>
</evidence>
<name>A0ABD1TKC6_9LAMI</name>
<dbReference type="Gene3D" id="3.40.50.300">
    <property type="entry name" value="P-loop containing nucleotide triphosphate hydrolases"/>
    <property type="match status" value="1"/>
</dbReference>
<dbReference type="Gene3D" id="3.40.640.10">
    <property type="entry name" value="Type I PLP-dependent aspartate aminotransferase-like (Major domain)"/>
    <property type="match status" value="1"/>
</dbReference>